<dbReference type="OrthoDB" id="301415at2759"/>
<keyword evidence="3" id="KW-1185">Reference proteome</keyword>
<keyword evidence="1" id="KW-0812">Transmembrane</keyword>
<dbReference type="Proteomes" id="UP000008063">
    <property type="component" value="Unassembled WGS sequence"/>
</dbReference>
<evidence type="ECO:0000313" key="2">
    <source>
        <dbReference type="EMBL" id="EGO02476.1"/>
    </source>
</evidence>
<evidence type="ECO:0000256" key="1">
    <source>
        <dbReference type="SAM" id="Phobius"/>
    </source>
</evidence>
<keyword evidence="1" id="KW-1133">Transmembrane helix</keyword>
<reference evidence="3" key="1">
    <citation type="journal article" date="2011" name="Science">
        <title>The plant cell wall-decomposing machinery underlies the functional diversity of forest fungi.</title>
        <authorList>
            <person name="Eastwood D.C."/>
            <person name="Floudas D."/>
            <person name="Binder M."/>
            <person name="Majcherczyk A."/>
            <person name="Schneider P."/>
            <person name="Aerts A."/>
            <person name="Asiegbu F.O."/>
            <person name="Baker S.E."/>
            <person name="Barry K."/>
            <person name="Bendiksby M."/>
            <person name="Blumentritt M."/>
            <person name="Coutinho P.M."/>
            <person name="Cullen D."/>
            <person name="de Vries R.P."/>
            <person name="Gathman A."/>
            <person name="Goodell B."/>
            <person name="Henrissat B."/>
            <person name="Ihrmark K."/>
            <person name="Kauserud H."/>
            <person name="Kohler A."/>
            <person name="LaButti K."/>
            <person name="Lapidus A."/>
            <person name="Lavin J.L."/>
            <person name="Lee Y.-H."/>
            <person name="Lindquist E."/>
            <person name="Lilly W."/>
            <person name="Lucas S."/>
            <person name="Morin E."/>
            <person name="Murat C."/>
            <person name="Oguiza J.A."/>
            <person name="Park J."/>
            <person name="Pisabarro A.G."/>
            <person name="Riley R."/>
            <person name="Rosling A."/>
            <person name="Salamov A."/>
            <person name="Schmidt O."/>
            <person name="Schmutz J."/>
            <person name="Skrede I."/>
            <person name="Stenlid J."/>
            <person name="Wiebenga A."/>
            <person name="Xie X."/>
            <person name="Kuees U."/>
            <person name="Hibbett D.S."/>
            <person name="Hoffmeister D."/>
            <person name="Hoegberg N."/>
            <person name="Martin F."/>
            <person name="Grigoriev I.V."/>
            <person name="Watkinson S.C."/>
        </authorList>
    </citation>
    <scope>NUCLEOTIDE SEQUENCE [LARGE SCALE GENOMIC DNA]</scope>
    <source>
        <strain evidence="3">strain S7.3</strain>
    </source>
</reference>
<keyword evidence="1" id="KW-0472">Membrane</keyword>
<feature type="non-terminal residue" evidence="2">
    <location>
        <position position="1"/>
    </location>
</feature>
<evidence type="ECO:0000313" key="3">
    <source>
        <dbReference type="Proteomes" id="UP000008063"/>
    </source>
</evidence>
<sequence>QATISPNADDVRCALQVQRCPSKHGVKSIFKLLAINAVFLACFVYIVSLTDFCGLDSWPSSFNAIVDSNPPIHLSLIFNPNSHAVYGGFKQALSGHTNILIFGMSSQACIKQCWYQCKSTSSHIPYENGTQVSRLSAEINCLRWAEAFMHIVHNFIAEGLESHANPPFAIPQMHFVKLALTIIENNNHDTYMIEEFIEELEDGKFRSIFNIIRHIKWLSLWIFKVSFKLDNIFTVTN</sequence>
<feature type="transmembrane region" description="Helical" evidence="1">
    <location>
        <begin position="29"/>
        <end position="47"/>
    </location>
</feature>
<dbReference type="OMA" id="EINCLRW"/>
<name>F8PLJ4_SERL3</name>
<dbReference type="AlphaFoldDB" id="F8PLJ4"/>
<organism evidence="3">
    <name type="scientific">Serpula lacrymans var. lacrymans (strain S7.3)</name>
    <name type="common">Dry rot fungus</name>
    <dbReference type="NCBI Taxonomy" id="936435"/>
    <lineage>
        <taxon>Eukaryota</taxon>
        <taxon>Fungi</taxon>
        <taxon>Dikarya</taxon>
        <taxon>Basidiomycota</taxon>
        <taxon>Agaricomycotina</taxon>
        <taxon>Agaricomycetes</taxon>
        <taxon>Agaricomycetidae</taxon>
        <taxon>Boletales</taxon>
        <taxon>Coniophorineae</taxon>
        <taxon>Serpulaceae</taxon>
        <taxon>Serpula</taxon>
    </lineage>
</organism>
<gene>
    <name evidence="2" type="ORF">SERLA73DRAFT_47325</name>
</gene>
<accession>F8PLJ4</accession>
<dbReference type="EMBL" id="GL945476">
    <property type="protein sequence ID" value="EGO02476.1"/>
    <property type="molecule type" value="Genomic_DNA"/>
</dbReference>
<dbReference type="InParanoid" id="F8PLJ4"/>
<protein>
    <submittedName>
        <fullName evidence="2">Uncharacterized protein</fullName>
    </submittedName>
</protein>
<dbReference type="STRING" id="936435.F8PLJ4"/>
<proteinExistence type="predicted"/>
<dbReference type="HOGENOM" id="CLU_1173110_0_0_1"/>